<dbReference type="InterPro" id="IPR003477">
    <property type="entry name" value="PemK-like"/>
</dbReference>
<evidence type="ECO:0000313" key="3">
    <source>
        <dbReference type="EMBL" id="CEE00876.1"/>
    </source>
</evidence>
<dbReference type="RefSeq" id="WP_034768760.1">
    <property type="nucleotide sequence ID" value="NZ_CCRF01000036.1"/>
</dbReference>
<dbReference type="SUPFAM" id="SSF50118">
    <property type="entry name" value="Cell growth inhibitor/plasmid maintenance toxic component"/>
    <property type="match status" value="1"/>
</dbReference>
<dbReference type="GO" id="GO:0016075">
    <property type="term" value="P:rRNA catabolic process"/>
    <property type="evidence" value="ECO:0007669"/>
    <property type="project" value="TreeGrafter"/>
</dbReference>
<protein>
    <recommendedName>
        <fullName evidence="5">Type II toxin-antitoxin system PemK/MazF family toxin</fullName>
    </recommendedName>
</protein>
<evidence type="ECO:0000313" key="4">
    <source>
        <dbReference type="Proteomes" id="UP000040576"/>
    </source>
</evidence>
<organism evidence="3 4">
    <name type="scientific">Caldibacillus thermoamylovorans</name>
    <dbReference type="NCBI Taxonomy" id="35841"/>
    <lineage>
        <taxon>Bacteria</taxon>
        <taxon>Bacillati</taxon>
        <taxon>Bacillota</taxon>
        <taxon>Bacilli</taxon>
        <taxon>Bacillales</taxon>
        <taxon>Bacillaceae</taxon>
        <taxon>Caldibacillus</taxon>
    </lineage>
</organism>
<dbReference type="InterPro" id="IPR011067">
    <property type="entry name" value="Plasmid_toxin/cell-grow_inhib"/>
</dbReference>
<keyword evidence="4" id="KW-1185">Reference proteome</keyword>
<name>A0A090IS44_9BACI</name>
<dbReference type="GO" id="GO:0004521">
    <property type="term" value="F:RNA endonuclease activity"/>
    <property type="evidence" value="ECO:0007669"/>
    <property type="project" value="TreeGrafter"/>
</dbReference>
<dbReference type="Gene3D" id="2.30.30.110">
    <property type="match status" value="1"/>
</dbReference>
<keyword evidence="2" id="KW-1277">Toxin-antitoxin system</keyword>
<evidence type="ECO:0008006" key="5">
    <source>
        <dbReference type="Google" id="ProtNLM"/>
    </source>
</evidence>
<dbReference type="GO" id="GO:0003677">
    <property type="term" value="F:DNA binding"/>
    <property type="evidence" value="ECO:0007669"/>
    <property type="project" value="InterPro"/>
</dbReference>
<dbReference type="PANTHER" id="PTHR33988:SF2">
    <property type="entry name" value="ENDORIBONUCLEASE MAZF"/>
    <property type="match status" value="1"/>
</dbReference>
<sequence>MTRTGRRGEIWTVELNGKRRPVVIVSNDNVAAELDHLIATVTSKQVRNEFDVVIEYWEEAGLDKPSVVRCSKLNTLHYQELLFKIGKLYESDLERVLTTIRNYF</sequence>
<dbReference type="Pfam" id="PF02452">
    <property type="entry name" value="PemK_toxin"/>
    <property type="match status" value="1"/>
</dbReference>
<reference evidence="3 4" key="1">
    <citation type="submission" date="2014-07" db="EMBL/GenBank/DDBJ databases">
        <authorList>
            <person name="Wibberg Daniel"/>
        </authorList>
    </citation>
    <scope>NUCLEOTIDE SEQUENCE [LARGE SCALE GENOMIC DNA]</scope>
</reference>
<dbReference type="AlphaFoldDB" id="A0A090IS44"/>
<comment type="similarity">
    <text evidence="1">Belongs to the PemK/MazF family.</text>
</comment>
<dbReference type="Proteomes" id="UP000040576">
    <property type="component" value="Unassembled WGS sequence"/>
</dbReference>
<dbReference type="GO" id="GO:0006402">
    <property type="term" value="P:mRNA catabolic process"/>
    <property type="evidence" value="ECO:0007669"/>
    <property type="project" value="TreeGrafter"/>
</dbReference>
<dbReference type="EMBL" id="CCRF01000036">
    <property type="protein sequence ID" value="CEE00876.1"/>
    <property type="molecule type" value="Genomic_DNA"/>
</dbReference>
<gene>
    <name evidence="3" type="ORF">BT1A1_1044</name>
</gene>
<dbReference type="PANTHER" id="PTHR33988">
    <property type="entry name" value="ENDORIBONUCLEASE MAZF-RELATED"/>
    <property type="match status" value="1"/>
</dbReference>
<accession>A0A090IS44</accession>
<evidence type="ECO:0000256" key="1">
    <source>
        <dbReference type="ARBA" id="ARBA00007521"/>
    </source>
</evidence>
<evidence type="ECO:0000256" key="2">
    <source>
        <dbReference type="ARBA" id="ARBA00022649"/>
    </source>
</evidence>
<proteinExistence type="inferred from homology"/>